<keyword evidence="12" id="KW-1185">Reference proteome</keyword>
<evidence type="ECO:0000256" key="4">
    <source>
        <dbReference type="ARBA" id="ARBA00022692"/>
    </source>
</evidence>
<keyword evidence="7 8" id="KW-0472">Membrane</keyword>
<sequence length="302" mass="31870">MGHNHGHAPAVHAGARHRWRLLATCAMVMALFLLELITALSAHSLALLSDAGHMAADVITLVAALIGTTIAARPDRSGRRTYGSYRAEVFASGVAVLVMVAVSLYVGYEAIHRIGGHPATHSEPLIVVGAIGLVVNVVSMMLLRDGAQESLNVKGAYLEVLADAVGSVGVIVAGILIALTGLDWWDSVIAVAIAIFVLVRAVLLGREVVAVLGQHAPDGVDPEQVRSALGGLPGIRRVHDLHLWTLTSGMNVATAHLVIGEHTSSHDVLDQAQAMLTSQFGIEHATLQVEPESHTQCQSLQW</sequence>
<feature type="domain" description="Cation efflux protein transmembrane" evidence="9">
    <location>
        <begin position="23"/>
        <end position="212"/>
    </location>
</feature>
<comment type="subcellular location">
    <subcellularLocation>
        <location evidence="1">Membrane</location>
        <topology evidence="1">Multi-pass membrane protein</topology>
    </subcellularLocation>
</comment>
<dbReference type="EMBL" id="VCQV01000030">
    <property type="protein sequence ID" value="TWP34233.1"/>
    <property type="molecule type" value="Genomic_DNA"/>
</dbReference>
<reference evidence="11 12" key="2">
    <citation type="submission" date="2019-08" db="EMBL/GenBank/DDBJ databases">
        <title>Jejuicoccus antrihumi gen. nov., sp. nov., a new member of the family Dermacoccaceae isolated from a cave.</title>
        <authorList>
            <person name="Schumann P."/>
            <person name="Kim I.S."/>
        </authorList>
    </citation>
    <scope>NUCLEOTIDE SEQUENCE [LARGE SCALE GENOMIC DNA]</scope>
    <source>
        <strain evidence="11 12">C5-26</strain>
    </source>
</reference>
<dbReference type="Pfam" id="PF16916">
    <property type="entry name" value="ZT_dimer"/>
    <property type="match status" value="1"/>
</dbReference>
<evidence type="ECO:0000256" key="6">
    <source>
        <dbReference type="ARBA" id="ARBA00023065"/>
    </source>
</evidence>
<dbReference type="InterPro" id="IPR058533">
    <property type="entry name" value="Cation_efflux_TM"/>
</dbReference>
<feature type="transmembrane region" description="Helical" evidence="8">
    <location>
        <begin position="184"/>
        <end position="203"/>
    </location>
</feature>
<evidence type="ECO:0000259" key="9">
    <source>
        <dbReference type="Pfam" id="PF01545"/>
    </source>
</evidence>
<evidence type="ECO:0000256" key="1">
    <source>
        <dbReference type="ARBA" id="ARBA00004141"/>
    </source>
</evidence>
<comment type="caution">
    <text evidence="11">The sequence shown here is derived from an EMBL/GenBank/DDBJ whole genome shotgun (WGS) entry which is preliminary data.</text>
</comment>
<evidence type="ECO:0000256" key="8">
    <source>
        <dbReference type="SAM" id="Phobius"/>
    </source>
</evidence>
<dbReference type="Pfam" id="PF01545">
    <property type="entry name" value="Cation_efflux"/>
    <property type="match status" value="1"/>
</dbReference>
<dbReference type="OrthoDB" id="9809646at2"/>
<keyword evidence="5 8" id="KW-1133">Transmembrane helix</keyword>
<accession>A0A563DWC1</accession>
<evidence type="ECO:0000256" key="5">
    <source>
        <dbReference type="ARBA" id="ARBA00022989"/>
    </source>
</evidence>
<feature type="transmembrane region" description="Helical" evidence="8">
    <location>
        <begin position="85"/>
        <end position="105"/>
    </location>
</feature>
<evidence type="ECO:0000259" key="10">
    <source>
        <dbReference type="Pfam" id="PF16916"/>
    </source>
</evidence>
<feature type="transmembrane region" description="Helical" evidence="8">
    <location>
        <begin position="21"/>
        <end position="42"/>
    </location>
</feature>
<dbReference type="SUPFAM" id="SSF160240">
    <property type="entry name" value="Cation efflux protein cytoplasmic domain-like"/>
    <property type="match status" value="1"/>
</dbReference>
<dbReference type="SUPFAM" id="SSF161111">
    <property type="entry name" value="Cation efflux protein transmembrane domain-like"/>
    <property type="match status" value="1"/>
</dbReference>
<evidence type="ECO:0000313" key="11">
    <source>
        <dbReference type="EMBL" id="TWP34233.1"/>
    </source>
</evidence>
<feature type="transmembrane region" description="Helical" evidence="8">
    <location>
        <begin position="155"/>
        <end position="178"/>
    </location>
</feature>
<name>A0A563DWC1_9MICO</name>
<dbReference type="InterPro" id="IPR027470">
    <property type="entry name" value="Cation_efflux_CTD"/>
</dbReference>
<dbReference type="InterPro" id="IPR036837">
    <property type="entry name" value="Cation_efflux_CTD_sf"/>
</dbReference>
<proteinExistence type="inferred from homology"/>
<feature type="transmembrane region" description="Helical" evidence="8">
    <location>
        <begin position="125"/>
        <end position="143"/>
    </location>
</feature>
<organism evidence="11 12">
    <name type="scientific">Leekyejoonella antrihumi</name>
    <dbReference type="NCBI Taxonomy" id="1660198"/>
    <lineage>
        <taxon>Bacteria</taxon>
        <taxon>Bacillati</taxon>
        <taxon>Actinomycetota</taxon>
        <taxon>Actinomycetes</taxon>
        <taxon>Micrococcales</taxon>
        <taxon>Dermacoccaceae</taxon>
        <taxon>Leekyejoonella</taxon>
    </lineage>
</organism>
<keyword evidence="3" id="KW-0813">Transport</keyword>
<dbReference type="Gene3D" id="1.20.1510.10">
    <property type="entry name" value="Cation efflux protein transmembrane domain"/>
    <property type="match status" value="1"/>
</dbReference>
<dbReference type="GO" id="GO:0005886">
    <property type="term" value="C:plasma membrane"/>
    <property type="evidence" value="ECO:0007669"/>
    <property type="project" value="TreeGrafter"/>
</dbReference>
<evidence type="ECO:0000256" key="3">
    <source>
        <dbReference type="ARBA" id="ARBA00022448"/>
    </source>
</evidence>
<evidence type="ECO:0000313" key="12">
    <source>
        <dbReference type="Proteomes" id="UP000320244"/>
    </source>
</evidence>
<dbReference type="NCBIfam" id="TIGR01297">
    <property type="entry name" value="CDF"/>
    <property type="match status" value="1"/>
</dbReference>
<reference evidence="11 12" key="1">
    <citation type="submission" date="2019-05" db="EMBL/GenBank/DDBJ databases">
        <authorList>
            <person name="Lee S.D."/>
        </authorList>
    </citation>
    <scope>NUCLEOTIDE SEQUENCE [LARGE SCALE GENOMIC DNA]</scope>
    <source>
        <strain evidence="11 12">C5-26</strain>
    </source>
</reference>
<comment type="similarity">
    <text evidence="2">Belongs to the cation diffusion facilitator (CDF) transporter (TC 2.A.4) family. SLC30A subfamily.</text>
</comment>
<keyword evidence="6" id="KW-0406">Ion transport</keyword>
<feature type="domain" description="Cation efflux protein cytoplasmic" evidence="10">
    <location>
        <begin position="217"/>
        <end position="292"/>
    </location>
</feature>
<protein>
    <submittedName>
        <fullName evidence="11">Cation transporter</fullName>
    </submittedName>
</protein>
<dbReference type="GO" id="GO:0005385">
    <property type="term" value="F:zinc ion transmembrane transporter activity"/>
    <property type="evidence" value="ECO:0007669"/>
    <property type="project" value="TreeGrafter"/>
</dbReference>
<dbReference type="PANTHER" id="PTHR11562:SF17">
    <property type="entry name" value="RE54080P-RELATED"/>
    <property type="match status" value="1"/>
</dbReference>
<keyword evidence="4 8" id="KW-0812">Transmembrane</keyword>
<dbReference type="AlphaFoldDB" id="A0A563DWC1"/>
<dbReference type="InterPro" id="IPR050681">
    <property type="entry name" value="CDF/SLC30A"/>
</dbReference>
<evidence type="ECO:0000256" key="7">
    <source>
        <dbReference type="ARBA" id="ARBA00023136"/>
    </source>
</evidence>
<dbReference type="PANTHER" id="PTHR11562">
    <property type="entry name" value="CATION EFFLUX PROTEIN/ ZINC TRANSPORTER"/>
    <property type="match status" value="1"/>
</dbReference>
<gene>
    <name evidence="11" type="ORF">FGL98_18410</name>
</gene>
<feature type="transmembrane region" description="Helical" evidence="8">
    <location>
        <begin position="54"/>
        <end position="73"/>
    </location>
</feature>
<dbReference type="InterPro" id="IPR027469">
    <property type="entry name" value="Cation_efflux_TMD_sf"/>
</dbReference>
<dbReference type="Proteomes" id="UP000320244">
    <property type="component" value="Unassembled WGS sequence"/>
</dbReference>
<dbReference type="InterPro" id="IPR002524">
    <property type="entry name" value="Cation_efflux"/>
</dbReference>
<dbReference type="RefSeq" id="WP_146319186.1">
    <property type="nucleotide sequence ID" value="NZ_VCQV01000030.1"/>
</dbReference>
<evidence type="ECO:0000256" key="2">
    <source>
        <dbReference type="ARBA" id="ARBA00008873"/>
    </source>
</evidence>